<name>X6P8J2_RETFI</name>
<proteinExistence type="predicted"/>
<dbReference type="AlphaFoldDB" id="X6P8J2"/>
<sequence>MLEENDVPIVNERLKNTYARKMKRMEPNRNEGSMAEDNSAITSAANALENDSKRSSNMINELPDKIDMSQTISKTHGSSNANGGGNDTEFERITQNIYQVIRANGGRLLMSQIASKYQETFGKPLNFDGNPKYFRKREEKKTVLIVVVVVGQNRSDDVMLYYTPEPAYKLVVSILKQNAGSAGTGLLVSEFREQLEQRMGMTLSGCDFMLFTPHSGSTVFFGNLNVSCTEEDIYEDLEKVDPAWRHASVRLKLGKGFSYAFVLSILFVSPSQEKKRALLDFPTRGDAMRAVEHFDDKAAFKSKNVSADIEAIEQRKRYHSNNSKLLNLGSPLSQGNVSTPIHGIDMTNDNNVNSTTNSAKMETSVAKGIEIANSNNNENVVNRNDNIDHPKKSSNRKVTVYLGNLRDSVTKLQILNGLAEIRPEWRALTTRLNLRSGWSHAFVG</sequence>
<dbReference type="EMBL" id="ASPP01002489">
    <property type="protein sequence ID" value="ETO34516.1"/>
    <property type="molecule type" value="Genomic_DNA"/>
</dbReference>
<organism evidence="1 2">
    <name type="scientific">Reticulomyxa filosa</name>
    <dbReference type="NCBI Taxonomy" id="46433"/>
    <lineage>
        <taxon>Eukaryota</taxon>
        <taxon>Sar</taxon>
        <taxon>Rhizaria</taxon>
        <taxon>Retaria</taxon>
        <taxon>Foraminifera</taxon>
        <taxon>Monothalamids</taxon>
        <taxon>Reticulomyxidae</taxon>
        <taxon>Reticulomyxa</taxon>
    </lineage>
</organism>
<protein>
    <recommendedName>
        <fullName evidence="3">RRM domain-containing protein</fullName>
    </recommendedName>
</protein>
<gene>
    <name evidence="1" type="ORF">RFI_02576</name>
</gene>
<reference evidence="1 2" key="1">
    <citation type="journal article" date="2013" name="Curr. Biol.">
        <title>The Genome of the Foraminiferan Reticulomyxa filosa.</title>
        <authorList>
            <person name="Glockner G."/>
            <person name="Hulsmann N."/>
            <person name="Schleicher M."/>
            <person name="Noegel A.A."/>
            <person name="Eichinger L."/>
            <person name="Gallinger C."/>
            <person name="Pawlowski J."/>
            <person name="Sierra R."/>
            <person name="Euteneuer U."/>
            <person name="Pillet L."/>
            <person name="Moustafa A."/>
            <person name="Platzer M."/>
            <person name="Groth M."/>
            <person name="Szafranski K."/>
            <person name="Schliwa M."/>
        </authorList>
    </citation>
    <scope>NUCLEOTIDE SEQUENCE [LARGE SCALE GENOMIC DNA]</scope>
</reference>
<comment type="caution">
    <text evidence="1">The sequence shown here is derived from an EMBL/GenBank/DDBJ whole genome shotgun (WGS) entry which is preliminary data.</text>
</comment>
<keyword evidence="2" id="KW-1185">Reference proteome</keyword>
<evidence type="ECO:0000313" key="1">
    <source>
        <dbReference type="EMBL" id="ETO34516.1"/>
    </source>
</evidence>
<dbReference type="OrthoDB" id="1879688at2759"/>
<dbReference type="Proteomes" id="UP000023152">
    <property type="component" value="Unassembled WGS sequence"/>
</dbReference>
<evidence type="ECO:0000313" key="2">
    <source>
        <dbReference type="Proteomes" id="UP000023152"/>
    </source>
</evidence>
<dbReference type="GO" id="GO:0003676">
    <property type="term" value="F:nucleic acid binding"/>
    <property type="evidence" value="ECO:0007669"/>
    <property type="project" value="InterPro"/>
</dbReference>
<dbReference type="SUPFAM" id="SSF54928">
    <property type="entry name" value="RNA-binding domain, RBD"/>
    <property type="match status" value="1"/>
</dbReference>
<dbReference type="CDD" id="cd00590">
    <property type="entry name" value="RRM_SF"/>
    <property type="match status" value="1"/>
</dbReference>
<accession>X6P8J2</accession>
<dbReference type="InterPro" id="IPR035979">
    <property type="entry name" value="RBD_domain_sf"/>
</dbReference>
<evidence type="ECO:0008006" key="3">
    <source>
        <dbReference type="Google" id="ProtNLM"/>
    </source>
</evidence>